<gene>
    <name evidence="1" type="ORF">K443DRAFT_681446</name>
</gene>
<dbReference type="Proteomes" id="UP000054477">
    <property type="component" value="Unassembled WGS sequence"/>
</dbReference>
<reference evidence="1 2" key="1">
    <citation type="submission" date="2014-04" db="EMBL/GenBank/DDBJ databases">
        <authorList>
            <consortium name="DOE Joint Genome Institute"/>
            <person name="Kuo A."/>
            <person name="Kohler A."/>
            <person name="Nagy L.G."/>
            <person name="Floudas D."/>
            <person name="Copeland A."/>
            <person name="Barry K.W."/>
            <person name="Cichocki N."/>
            <person name="Veneault-Fourrey C."/>
            <person name="LaButti K."/>
            <person name="Lindquist E.A."/>
            <person name="Lipzen A."/>
            <person name="Lundell T."/>
            <person name="Morin E."/>
            <person name="Murat C."/>
            <person name="Sun H."/>
            <person name="Tunlid A."/>
            <person name="Henrissat B."/>
            <person name="Grigoriev I.V."/>
            <person name="Hibbett D.S."/>
            <person name="Martin F."/>
            <person name="Nordberg H.P."/>
            <person name="Cantor M.N."/>
            <person name="Hua S.X."/>
        </authorList>
    </citation>
    <scope>NUCLEOTIDE SEQUENCE [LARGE SCALE GENOMIC DNA]</scope>
    <source>
        <strain evidence="1 2">LaAM-08-1</strain>
    </source>
</reference>
<keyword evidence="2" id="KW-1185">Reference proteome</keyword>
<dbReference type="AlphaFoldDB" id="A0A0C9XND6"/>
<dbReference type="EMBL" id="KN838691">
    <property type="protein sequence ID" value="KIJ97497.1"/>
    <property type="molecule type" value="Genomic_DNA"/>
</dbReference>
<sequence length="85" mass="9562">MALTAPMPNVPLGLMMVIYDWAPHSPHEFAQQRLSLENFPEMKVAVVMGLSGVNPSAVTIPRTKWLESNKLRQDVSKKPHWPCLP</sequence>
<evidence type="ECO:0000313" key="2">
    <source>
        <dbReference type="Proteomes" id="UP000054477"/>
    </source>
</evidence>
<protein>
    <submittedName>
        <fullName evidence="1">Unplaced genomic scaffold K443scaffold_156, whole genome shotgun sequence</fullName>
    </submittedName>
</protein>
<name>A0A0C9XND6_9AGAR</name>
<accession>A0A0C9XND6</accession>
<dbReference type="HOGENOM" id="CLU_2512959_0_0_1"/>
<proteinExistence type="predicted"/>
<organism evidence="1 2">
    <name type="scientific">Laccaria amethystina LaAM-08-1</name>
    <dbReference type="NCBI Taxonomy" id="1095629"/>
    <lineage>
        <taxon>Eukaryota</taxon>
        <taxon>Fungi</taxon>
        <taxon>Dikarya</taxon>
        <taxon>Basidiomycota</taxon>
        <taxon>Agaricomycotina</taxon>
        <taxon>Agaricomycetes</taxon>
        <taxon>Agaricomycetidae</taxon>
        <taxon>Agaricales</taxon>
        <taxon>Agaricineae</taxon>
        <taxon>Hydnangiaceae</taxon>
        <taxon>Laccaria</taxon>
    </lineage>
</organism>
<reference evidence="2" key="2">
    <citation type="submission" date="2015-01" db="EMBL/GenBank/DDBJ databases">
        <title>Evolutionary Origins and Diversification of the Mycorrhizal Mutualists.</title>
        <authorList>
            <consortium name="DOE Joint Genome Institute"/>
            <consortium name="Mycorrhizal Genomics Consortium"/>
            <person name="Kohler A."/>
            <person name="Kuo A."/>
            <person name="Nagy L.G."/>
            <person name="Floudas D."/>
            <person name="Copeland A."/>
            <person name="Barry K.W."/>
            <person name="Cichocki N."/>
            <person name="Veneault-Fourrey C."/>
            <person name="LaButti K."/>
            <person name="Lindquist E.A."/>
            <person name="Lipzen A."/>
            <person name="Lundell T."/>
            <person name="Morin E."/>
            <person name="Murat C."/>
            <person name="Riley R."/>
            <person name="Ohm R."/>
            <person name="Sun H."/>
            <person name="Tunlid A."/>
            <person name="Henrissat B."/>
            <person name="Grigoriev I.V."/>
            <person name="Hibbett D.S."/>
            <person name="Martin F."/>
        </authorList>
    </citation>
    <scope>NUCLEOTIDE SEQUENCE [LARGE SCALE GENOMIC DNA]</scope>
    <source>
        <strain evidence="2">LaAM-08-1</strain>
    </source>
</reference>
<evidence type="ECO:0000313" key="1">
    <source>
        <dbReference type="EMBL" id="KIJ97497.1"/>
    </source>
</evidence>